<evidence type="ECO:0000256" key="2">
    <source>
        <dbReference type="ARBA" id="ARBA00022475"/>
    </source>
</evidence>
<keyword evidence="3 6" id="KW-0812">Transmembrane</keyword>
<feature type="transmembrane region" description="Helical" evidence="6">
    <location>
        <begin position="57"/>
        <end position="76"/>
    </location>
</feature>
<feature type="domain" description="Major facilitator superfamily (MFS) profile" evidence="7">
    <location>
        <begin position="17"/>
        <end position="405"/>
    </location>
</feature>
<evidence type="ECO:0000259" key="7">
    <source>
        <dbReference type="PROSITE" id="PS50850"/>
    </source>
</evidence>
<dbReference type="InterPro" id="IPR020846">
    <property type="entry name" value="MFS_dom"/>
</dbReference>
<evidence type="ECO:0000313" key="8">
    <source>
        <dbReference type="EMBL" id="GLQ05944.1"/>
    </source>
</evidence>
<feature type="transmembrane region" description="Helical" evidence="6">
    <location>
        <begin position="262"/>
        <end position="285"/>
    </location>
</feature>
<feature type="transmembrane region" description="Helical" evidence="6">
    <location>
        <begin position="108"/>
        <end position="130"/>
    </location>
</feature>
<comment type="caution">
    <text evidence="8">The sequence shown here is derived from an EMBL/GenBank/DDBJ whole genome shotgun (WGS) entry which is preliminary data.</text>
</comment>
<feature type="transmembrane region" description="Helical" evidence="6">
    <location>
        <begin position="228"/>
        <end position="250"/>
    </location>
</feature>
<accession>A0ABQ5U1B5</accession>
<dbReference type="EMBL" id="BSNF01000001">
    <property type="protein sequence ID" value="GLQ05944.1"/>
    <property type="molecule type" value="Genomic_DNA"/>
</dbReference>
<feature type="transmembrane region" description="Helical" evidence="6">
    <location>
        <begin position="83"/>
        <end position="102"/>
    </location>
</feature>
<evidence type="ECO:0000256" key="4">
    <source>
        <dbReference type="ARBA" id="ARBA00022989"/>
    </source>
</evidence>
<name>A0ABQ5U1B5_9PROT</name>
<dbReference type="Pfam" id="PF07690">
    <property type="entry name" value="MFS_1"/>
    <property type="match status" value="1"/>
</dbReference>
<evidence type="ECO:0000256" key="5">
    <source>
        <dbReference type="ARBA" id="ARBA00023136"/>
    </source>
</evidence>
<dbReference type="Gene3D" id="1.20.1250.20">
    <property type="entry name" value="MFS general substrate transporter like domains"/>
    <property type="match status" value="2"/>
</dbReference>
<reference evidence="8" key="2">
    <citation type="submission" date="2023-01" db="EMBL/GenBank/DDBJ databases">
        <title>Draft genome sequence of Sneathiella chinensis strain NBRC 103408.</title>
        <authorList>
            <person name="Sun Q."/>
            <person name="Mori K."/>
        </authorList>
    </citation>
    <scope>NUCLEOTIDE SEQUENCE</scope>
    <source>
        <strain evidence="8">NBRC 103408</strain>
    </source>
</reference>
<dbReference type="InterPro" id="IPR036259">
    <property type="entry name" value="MFS_trans_sf"/>
</dbReference>
<dbReference type="PANTHER" id="PTHR43124:SF3">
    <property type="entry name" value="CHLORAMPHENICOL EFFLUX PUMP RV0191"/>
    <property type="match status" value="1"/>
</dbReference>
<feature type="transmembrane region" description="Helical" evidence="6">
    <location>
        <begin position="380"/>
        <end position="403"/>
    </location>
</feature>
<reference evidence="8" key="1">
    <citation type="journal article" date="2014" name="Int. J. Syst. Evol. Microbiol.">
        <title>Complete genome of a new Firmicutes species belonging to the dominant human colonic microbiota ('Ruminococcus bicirculans') reveals two chromosomes and a selective capacity to utilize plant glucans.</title>
        <authorList>
            <consortium name="NISC Comparative Sequencing Program"/>
            <person name="Wegmann U."/>
            <person name="Louis P."/>
            <person name="Goesmann A."/>
            <person name="Henrissat B."/>
            <person name="Duncan S.H."/>
            <person name="Flint H.J."/>
        </authorList>
    </citation>
    <scope>NUCLEOTIDE SEQUENCE</scope>
    <source>
        <strain evidence="8">NBRC 103408</strain>
    </source>
</reference>
<keyword evidence="9" id="KW-1185">Reference proteome</keyword>
<organism evidence="8 9">
    <name type="scientific">Sneathiella chinensis</name>
    <dbReference type="NCBI Taxonomy" id="349750"/>
    <lineage>
        <taxon>Bacteria</taxon>
        <taxon>Pseudomonadati</taxon>
        <taxon>Pseudomonadota</taxon>
        <taxon>Alphaproteobacteria</taxon>
        <taxon>Sneathiellales</taxon>
        <taxon>Sneathiellaceae</taxon>
        <taxon>Sneathiella</taxon>
    </lineage>
</organism>
<feature type="transmembrane region" description="Helical" evidence="6">
    <location>
        <begin position="351"/>
        <end position="374"/>
    </location>
</feature>
<evidence type="ECO:0000256" key="6">
    <source>
        <dbReference type="SAM" id="Phobius"/>
    </source>
</evidence>
<feature type="transmembrane region" description="Helical" evidence="6">
    <location>
        <begin position="317"/>
        <end position="339"/>
    </location>
</feature>
<protein>
    <submittedName>
        <fullName evidence="8">MFS transporter</fullName>
    </submittedName>
</protein>
<comment type="subcellular location">
    <subcellularLocation>
        <location evidence="1">Cell membrane</location>
        <topology evidence="1">Multi-pass membrane protein</topology>
    </subcellularLocation>
</comment>
<keyword evidence="5 6" id="KW-0472">Membrane</keyword>
<feature type="transmembrane region" description="Helical" evidence="6">
    <location>
        <begin position="292"/>
        <end position="311"/>
    </location>
</feature>
<dbReference type="InterPro" id="IPR050189">
    <property type="entry name" value="MFS_Efflux_Transporters"/>
</dbReference>
<feature type="transmembrane region" description="Helical" evidence="6">
    <location>
        <begin position="142"/>
        <end position="167"/>
    </location>
</feature>
<dbReference type="PROSITE" id="PS50850">
    <property type="entry name" value="MFS"/>
    <property type="match status" value="1"/>
</dbReference>
<evidence type="ECO:0000313" key="9">
    <source>
        <dbReference type="Proteomes" id="UP001161409"/>
    </source>
</evidence>
<dbReference type="PANTHER" id="PTHR43124">
    <property type="entry name" value="PURINE EFFLUX PUMP PBUE"/>
    <property type="match status" value="1"/>
</dbReference>
<evidence type="ECO:0000256" key="3">
    <source>
        <dbReference type="ARBA" id="ARBA00022692"/>
    </source>
</evidence>
<proteinExistence type="predicted"/>
<feature type="transmembrane region" description="Helical" evidence="6">
    <location>
        <begin position="173"/>
        <end position="193"/>
    </location>
</feature>
<dbReference type="SUPFAM" id="SSF103473">
    <property type="entry name" value="MFS general substrate transporter"/>
    <property type="match status" value="1"/>
</dbReference>
<dbReference type="InterPro" id="IPR011701">
    <property type="entry name" value="MFS"/>
</dbReference>
<keyword evidence="4 6" id="KW-1133">Transmembrane helix</keyword>
<gene>
    <name evidence="8" type="ORF">GCM10007924_11650</name>
</gene>
<evidence type="ECO:0000256" key="1">
    <source>
        <dbReference type="ARBA" id="ARBA00004651"/>
    </source>
</evidence>
<dbReference type="Proteomes" id="UP001161409">
    <property type="component" value="Unassembled WGS sequence"/>
</dbReference>
<dbReference type="RefSeq" id="WP_169559900.1">
    <property type="nucleotide sequence ID" value="NZ_BSNF01000001.1"/>
</dbReference>
<keyword evidence="2" id="KW-1003">Cell membrane</keyword>
<sequence length="405" mass="43834">MTTRTGTMTFFRREWRFLTFGLLLTFWGSPGQTFVISLFGGHIRTDFNLSHGEFGSLYTLATLASAVFLWGTGPLVDRLPLRHMSLAAVLAMVTATAAVSLVTGPISLLIAIFAVRFMGQGLMSHISMTAMARRYEAERGRALAVASIGFSLGETLFPPLVVLGLSLTDWRNLWPVMAVLAALSLLPFLSRLVRQTENLDGPGASLSINTAREIRHWTRTEMLRDPRFYLIALVPVAQAGLITGLFFHQVHIVSLKGWALDWWSLSFSAFAGFAFMGALTSGFLVDRFRARRVVPFILLPMTVAFILLAFFDNALFAPLIMAILGFGAGLMGPGLSALWPELYGTRHLGAIRSVATVVMVFGSALGPVFMGVALDAGTALQAIALTASCLALLSAGLATLALFRP</sequence>